<keyword evidence="2 3" id="KW-0560">Oxidoreductase</keyword>
<comment type="caution">
    <text evidence="3">The sequence shown here is derived from an EMBL/GenBank/DDBJ whole genome shotgun (WGS) entry which is preliminary data.</text>
</comment>
<keyword evidence="4" id="KW-1185">Reference proteome</keyword>
<organism evidence="3 4">
    <name type="scientific">Roseomonas marmotae</name>
    <dbReference type="NCBI Taxonomy" id="2768161"/>
    <lineage>
        <taxon>Bacteria</taxon>
        <taxon>Pseudomonadati</taxon>
        <taxon>Pseudomonadota</taxon>
        <taxon>Alphaproteobacteria</taxon>
        <taxon>Acetobacterales</taxon>
        <taxon>Roseomonadaceae</taxon>
        <taxon>Roseomonas</taxon>
    </lineage>
</organism>
<dbReference type="CDD" id="cd05233">
    <property type="entry name" value="SDR_c"/>
    <property type="match status" value="1"/>
</dbReference>
<dbReference type="SUPFAM" id="SSF51735">
    <property type="entry name" value="NAD(P)-binding Rossmann-fold domains"/>
    <property type="match status" value="1"/>
</dbReference>
<dbReference type="GO" id="GO:0047936">
    <property type="term" value="F:glucose 1-dehydrogenase [NAD(P)+] activity"/>
    <property type="evidence" value="ECO:0007669"/>
    <property type="project" value="UniProtKB-EC"/>
</dbReference>
<dbReference type="Proteomes" id="UP001518990">
    <property type="component" value="Unassembled WGS sequence"/>
</dbReference>
<dbReference type="PANTHER" id="PTHR24321:SF8">
    <property type="entry name" value="ESTRADIOL 17-BETA-DEHYDROGENASE 8-RELATED"/>
    <property type="match status" value="1"/>
</dbReference>
<dbReference type="InterPro" id="IPR020904">
    <property type="entry name" value="Sc_DH/Rdtase_CS"/>
</dbReference>
<dbReference type="PRINTS" id="PR00080">
    <property type="entry name" value="SDRFAMILY"/>
</dbReference>
<proteinExistence type="inferred from homology"/>
<dbReference type="InterPro" id="IPR036291">
    <property type="entry name" value="NAD(P)-bd_dom_sf"/>
</dbReference>
<reference evidence="3 4" key="1">
    <citation type="submission" date="2020-09" db="EMBL/GenBank/DDBJ databases">
        <title>Roseomonas.</title>
        <authorList>
            <person name="Zhu W."/>
        </authorList>
    </citation>
    <scope>NUCLEOTIDE SEQUENCE [LARGE SCALE GENOMIC DNA]</scope>
    <source>
        <strain evidence="3 4">1311</strain>
    </source>
</reference>
<evidence type="ECO:0000256" key="1">
    <source>
        <dbReference type="ARBA" id="ARBA00006484"/>
    </source>
</evidence>
<dbReference type="EMBL" id="JACTNF010000015">
    <property type="protein sequence ID" value="MBO1075881.1"/>
    <property type="molecule type" value="Genomic_DNA"/>
</dbReference>
<name>A0ABS3KEI0_9PROT</name>
<evidence type="ECO:0000313" key="4">
    <source>
        <dbReference type="Proteomes" id="UP001518990"/>
    </source>
</evidence>
<dbReference type="PROSITE" id="PS00061">
    <property type="entry name" value="ADH_SHORT"/>
    <property type="match status" value="1"/>
</dbReference>
<sequence>MGGRFEGQVAAVTGAASGLGRAVAEALAREGAKLVLFDRDAAGLDALAAQCPQALAVAGDVSVAGDVARAAEEGLRRFGPASLLVTAAGMLGPTVPAVEAQEADWDRVFSVNVKGTWLAVRAFIPQIRQAGGGAVVTLASTAGLVGSLALPAYSASKGAVVMLTRSLALAHAPEGIRVNCVCPGSIETPMLEATFAAAGDAEARARRMDEFRARHPLGRFGHAEEVAESVLFLLGKGAGFVTGVSLPVDGGRLA</sequence>
<dbReference type="Pfam" id="PF13561">
    <property type="entry name" value="adh_short_C2"/>
    <property type="match status" value="1"/>
</dbReference>
<protein>
    <submittedName>
        <fullName evidence="3">Glucose 1-dehydrogenase</fullName>
        <ecNumber evidence="3">1.1.1.47</ecNumber>
    </submittedName>
</protein>
<dbReference type="PANTHER" id="PTHR24321">
    <property type="entry name" value="DEHYDROGENASES, SHORT CHAIN"/>
    <property type="match status" value="1"/>
</dbReference>
<evidence type="ECO:0000313" key="3">
    <source>
        <dbReference type="EMBL" id="MBO1075881.1"/>
    </source>
</evidence>
<dbReference type="Gene3D" id="3.40.50.720">
    <property type="entry name" value="NAD(P)-binding Rossmann-like Domain"/>
    <property type="match status" value="1"/>
</dbReference>
<accession>A0ABS3KEI0</accession>
<evidence type="ECO:0000256" key="2">
    <source>
        <dbReference type="ARBA" id="ARBA00023002"/>
    </source>
</evidence>
<gene>
    <name evidence="3" type="ORF">IAI60_14785</name>
</gene>
<comment type="similarity">
    <text evidence="1">Belongs to the short-chain dehydrogenases/reductases (SDR) family.</text>
</comment>
<dbReference type="RefSeq" id="WP_207448382.1">
    <property type="nucleotide sequence ID" value="NZ_CP061095.1"/>
</dbReference>
<dbReference type="PRINTS" id="PR00081">
    <property type="entry name" value="GDHRDH"/>
</dbReference>
<dbReference type="NCBIfam" id="NF005559">
    <property type="entry name" value="PRK07231.1"/>
    <property type="match status" value="1"/>
</dbReference>
<dbReference type="InterPro" id="IPR002347">
    <property type="entry name" value="SDR_fam"/>
</dbReference>
<dbReference type="EC" id="1.1.1.47" evidence="3"/>